<name>A0A1G6L6P1_9BACT</name>
<dbReference type="Gene3D" id="2.30.40.10">
    <property type="entry name" value="Urease, subunit C, domain 1"/>
    <property type="match status" value="1"/>
</dbReference>
<keyword evidence="4" id="KW-0479">Metal-binding</keyword>
<evidence type="ECO:0000256" key="2">
    <source>
        <dbReference type="ARBA" id="ARBA00002368"/>
    </source>
</evidence>
<organism evidence="7 8">
    <name type="scientific">Williamwhitmania taraxaci</name>
    <dbReference type="NCBI Taxonomy" id="1640674"/>
    <lineage>
        <taxon>Bacteria</taxon>
        <taxon>Pseudomonadati</taxon>
        <taxon>Bacteroidota</taxon>
        <taxon>Bacteroidia</taxon>
        <taxon>Bacteroidales</taxon>
        <taxon>Williamwhitmaniaceae</taxon>
        <taxon>Williamwhitmania</taxon>
    </lineage>
</organism>
<dbReference type="NCBIfam" id="TIGR00857">
    <property type="entry name" value="pyrC_multi"/>
    <property type="match status" value="1"/>
</dbReference>
<dbReference type="PROSITE" id="PS00483">
    <property type="entry name" value="DIHYDROOROTASE_2"/>
    <property type="match status" value="1"/>
</dbReference>
<comment type="function">
    <text evidence="2">Catalyzes the reversible cyclization of carbamoyl aspartate to dihydroorotate.</text>
</comment>
<dbReference type="GO" id="GO:0005737">
    <property type="term" value="C:cytoplasm"/>
    <property type="evidence" value="ECO:0007669"/>
    <property type="project" value="TreeGrafter"/>
</dbReference>
<dbReference type="GO" id="GO:0006145">
    <property type="term" value="P:purine nucleobase catabolic process"/>
    <property type="evidence" value="ECO:0007669"/>
    <property type="project" value="TreeGrafter"/>
</dbReference>
<reference evidence="7 8" key="1">
    <citation type="submission" date="2016-09" db="EMBL/GenBank/DDBJ databases">
        <authorList>
            <person name="Capua I."/>
            <person name="De Benedictis P."/>
            <person name="Joannis T."/>
            <person name="Lombin L.H."/>
            <person name="Cattoli G."/>
        </authorList>
    </citation>
    <scope>NUCLEOTIDE SEQUENCE [LARGE SCALE GENOMIC DNA]</scope>
    <source>
        <strain evidence="7 8">A7P-90m</strain>
    </source>
</reference>
<evidence type="ECO:0000313" key="8">
    <source>
        <dbReference type="Proteomes" id="UP000199452"/>
    </source>
</evidence>
<protein>
    <submittedName>
        <fullName evidence="7">Dihydroorotase</fullName>
    </submittedName>
</protein>
<dbReference type="InterPro" id="IPR011059">
    <property type="entry name" value="Metal-dep_hydrolase_composite"/>
</dbReference>
<comment type="cofactor">
    <cofactor evidence="1">
        <name>Zn(2+)</name>
        <dbReference type="ChEBI" id="CHEBI:29105"/>
    </cofactor>
</comment>
<sequence>MGTVWLKNALVVNEGKAEKLDILIIGDKIAEITPSGDHTRNDKHEEINLEGKILIPGVIDDQVHFREPGMTHKDTIKNGAHAAAAGGVTSFMEMPNTKPPTTNLDELRKKFEIAAIDSVVNYSFYFGATNNNTALIGKLDPKHVCGVKVFMGSSTGNMLVDDTKSLSRIFAESPILVATHCEEESIIVNNTRLYKEKFGEGISFDYHHLIRSHEACLRSSDKAVSLAHKYGTRLHVLHLSTADELALFSKGNLSEKKITAEVCVHHLWFNNTDYSKYGSRIKWNPAIKLEKDRLALLEGLLAGKLDVVATDHAPHTLEEKNQGYFQAPSGGPLVQHSLVAMMELSKQGYFTIEQVVDKMCHNPAIAFQVSNRGFIRKGYFADLTVIDPNAPWIVSKENILYPCGWSPFEGIRFSNKVTHTFVNGKLVYKNGALVERDSTAAIALTFNR</sequence>
<evidence type="ECO:0000256" key="1">
    <source>
        <dbReference type="ARBA" id="ARBA00001947"/>
    </source>
</evidence>
<evidence type="ECO:0000259" key="6">
    <source>
        <dbReference type="Pfam" id="PF01979"/>
    </source>
</evidence>
<dbReference type="Pfam" id="PF01979">
    <property type="entry name" value="Amidohydro_1"/>
    <property type="match status" value="1"/>
</dbReference>
<evidence type="ECO:0000256" key="4">
    <source>
        <dbReference type="ARBA" id="ARBA00022723"/>
    </source>
</evidence>
<dbReference type="SUPFAM" id="SSF51338">
    <property type="entry name" value="Composite domain of metallo-dependent hydrolases"/>
    <property type="match status" value="1"/>
</dbReference>
<dbReference type="InterPro" id="IPR006680">
    <property type="entry name" value="Amidohydro-rel"/>
</dbReference>
<accession>A0A1G6L6P1</accession>
<feature type="domain" description="Amidohydrolase-related" evidence="6">
    <location>
        <begin position="53"/>
        <end position="427"/>
    </location>
</feature>
<gene>
    <name evidence="7" type="ORF">SAMN05216323_10293</name>
</gene>
<dbReference type="CDD" id="cd01318">
    <property type="entry name" value="DHOase_IIb"/>
    <property type="match status" value="1"/>
</dbReference>
<dbReference type="GO" id="GO:0046872">
    <property type="term" value="F:metal ion binding"/>
    <property type="evidence" value="ECO:0007669"/>
    <property type="project" value="UniProtKB-KW"/>
</dbReference>
<dbReference type="RefSeq" id="WP_092438092.1">
    <property type="nucleotide sequence ID" value="NZ_FMYP01000029.1"/>
</dbReference>
<keyword evidence="8" id="KW-1185">Reference proteome</keyword>
<dbReference type="InterPro" id="IPR050138">
    <property type="entry name" value="DHOase/Allantoinase_Hydrolase"/>
</dbReference>
<dbReference type="InterPro" id="IPR032466">
    <property type="entry name" value="Metal_Hydrolase"/>
</dbReference>
<evidence type="ECO:0000256" key="5">
    <source>
        <dbReference type="ARBA" id="ARBA00022801"/>
    </source>
</evidence>
<dbReference type="STRING" id="1640674.SAMN05216323_10293"/>
<evidence type="ECO:0000256" key="3">
    <source>
        <dbReference type="ARBA" id="ARBA00010286"/>
    </source>
</evidence>
<dbReference type="SUPFAM" id="SSF51556">
    <property type="entry name" value="Metallo-dependent hydrolases"/>
    <property type="match status" value="1"/>
</dbReference>
<dbReference type="AlphaFoldDB" id="A0A1G6L6P1"/>
<proteinExistence type="inferred from homology"/>
<dbReference type="PANTHER" id="PTHR43668">
    <property type="entry name" value="ALLANTOINASE"/>
    <property type="match status" value="1"/>
</dbReference>
<comment type="similarity">
    <text evidence="3">Belongs to the metallo-dependent hydrolases superfamily. DHOase family. Class I DHOase subfamily.</text>
</comment>
<dbReference type="Gene3D" id="3.20.20.140">
    <property type="entry name" value="Metal-dependent hydrolases"/>
    <property type="match status" value="1"/>
</dbReference>
<dbReference type="OrthoDB" id="9765462at2"/>
<dbReference type="InterPro" id="IPR002195">
    <property type="entry name" value="Dihydroorotase_CS"/>
</dbReference>
<keyword evidence="5" id="KW-0378">Hydrolase</keyword>
<dbReference type="NCBIfam" id="NF006688">
    <property type="entry name" value="PRK09236.1"/>
    <property type="match status" value="1"/>
</dbReference>
<dbReference type="EMBL" id="FMYP01000029">
    <property type="protein sequence ID" value="SDC38296.1"/>
    <property type="molecule type" value="Genomic_DNA"/>
</dbReference>
<dbReference type="Proteomes" id="UP000199452">
    <property type="component" value="Unassembled WGS sequence"/>
</dbReference>
<dbReference type="PANTHER" id="PTHR43668:SF4">
    <property type="entry name" value="ALLANTOINASE"/>
    <property type="match status" value="1"/>
</dbReference>
<evidence type="ECO:0000313" key="7">
    <source>
        <dbReference type="EMBL" id="SDC38296.1"/>
    </source>
</evidence>
<dbReference type="GO" id="GO:0004038">
    <property type="term" value="F:allantoinase activity"/>
    <property type="evidence" value="ECO:0007669"/>
    <property type="project" value="TreeGrafter"/>
</dbReference>